<dbReference type="OrthoDB" id="10436198at2759"/>
<name>W9W4D3_9EURO</name>
<reference evidence="3 4" key="1">
    <citation type="submission" date="2013-03" db="EMBL/GenBank/DDBJ databases">
        <title>The Genome Sequence of Cladophialophora psammophila CBS 110553.</title>
        <authorList>
            <consortium name="The Broad Institute Genomics Platform"/>
            <person name="Cuomo C."/>
            <person name="de Hoog S."/>
            <person name="Gorbushina A."/>
            <person name="Walker B."/>
            <person name="Young S.K."/>
            <person name="Zeng Q."/>
            <person name="Gargeya S."/>
            <person name="Fitzgerald M."/>
            <person name="Haas B."/>
            <person name="Abouelleil A."/>
            <person name="Allen A.W."/>
            <person name="Alvarado L."/>
            <person name="Arachchi H.M."/>
            <person name="Berlin A.M."/>
            <person name="Chapman S.B."/>
            <person name="Gainer-Dewar J."/>
            <person name="Goldberg J."/>
            <person name="Griggs A."/>
            <person name="Gujja S."/>
            <person name="Hansen M."/>
            <person name="Howarth C."/>
            <person name="Imamovic A."/>
            <person name="Ireland A."/>
            <person name="Larimer J."/>
            <person name="McCowan C."/>
            <person name="Murphy C."/>
            <person name="Pearson M."/>
            <person name="Poon T.W."/>
            <person name="Priest M."/>
            <person name="Roberts A."/>
            <person name="Saif S."/>
            <person name="Shea T."/>
            <person name="Sisk P."/>
            <person name="Sykes S."/>
            <person name="Wortman J."/>
            <person name="Nusbaum C."/>
            <person name="Birren B."/>
        </authorList>
    </citation>
    <scope>NUCLEOTIDE SEQUENCE [LARGE SCALE GENOMIC DNA]</scope>
    <source>
        <strain evidence="3 4">CBS 110553</strain>
    </source>
</reference>
<accession>W9W4D3</accession>
<keyword evidence="2" id="KW-0812">Transmembrane</keyword>
<dbReference type="Proteomes" id="UP000019471">
    <property type="component" value="Unassembled WGS sequence"/>
</dbReference>
<keyword evidence="2" id="KW-0472">Membrane</keyword>
<comment type="caution">
    <text evidence="3">The sequence shown here is derived from an EMBL/GenBank/DDBJ whole genome shotgun (WGS) entry which is preliminary data.</text>
</comment>
<proteinExistence type="predicted"/>
<keyword evidence="2" id="KW-1133">Transmembrane helix</keyword>
<dbReference type="AlphaFoldDB" id="W9W4D3"/>
<protein>
    <recommendedName>
        <fullName evidence="5">Major facilitator superfamily (MFS) profile domain-containing protein</fullName>
    </recommendedName>
</protein>
<sequence length="140" mass="16471">MCNWYLPTTSGVVSWFGLIGFILTLLFIPDTTGLGLRKQERYWHFIREGRPQDYHGITIQPRHVSWYERVVLKRHLQYNPELDRLARINELRDLYEEAEGSKSGETDDEKTLPGTNQADLDDNVSGYFDMKRRHGKKQDL</sequence>
<dbReference type="HOGENOM" id="CLU_1834964_0_0_1"/>
<gene>
    <name evidence="3" type="ORF">A1O5_12267</name>
</gene>
<evidence type="ECO:0000313" key="3">
    <source>
        <dbReference type="EMBL" id="EXJ59386.1"/>
    </source>
</evidence>
<feature type="compositionally biased region" description="Basic and acidic residues" evidence="1">
    <location>
        <begin position="97"/>
        <end position="111"/>
    </location>
</feature>
<feature type="compositionally biased region" description="Basic residues" evidence="1">
    <location>
        <begin position="131"/>
        <end position="140"/>
    </location>
</feature>
<dbReference type="RefSeq" id="XP_007751026.1">
    <property type="nucleotide sequence ID" value="XM_007752836.1"/>
</dbReference>
<evidence type="ECO:0008006" key="5">
    <source>
        <dbReference type="Google" id="ProtNLM"/>
    </source>
</evidence>
<dbReference type="GeneID" id="19196953"/>
<evidence type="ECO:0000256" key="2">
    <source>
        <dbReference type="SAM" id="Phobius"/>
    </source>
</evidence>
<keyword evidence="4" id="KW-1185">Reference proteome</keyword>
<feature type="region of interest" description="Disordered" evidence="1">
    <location>
        <begin position="97"/>
        <end position="140"/>
    </location>
</feature>
<dbReference type="EMBL" id="AMGX01000032">
    <property type="protein sequence ID" value="EXJ59386.1"/>
    <property type="molecule type" value="Genomic_DNA"/>
</dbReference>
<organism evidence="3 4">
    <name type="scientific">Cladophialophora psammophila CBS 110553</name>
    <dbReference type="NCBI Taxonomy" id="1182543"/>
    <lineage>
        <taxon>Eukaryota</taxon>
        <taxon>Fungi</taxon>
        <taxon>Dikarya</taxon>
        <taxon>Ascomycota</taxon>
        <taxon>Pezizomycotina</taxon>
        <taxon>Eurotiomycetes</taxon>
        <taxon>Chaetothyriomycetidae</taxon>
        <taxon>Chaetothyriales</taxon>
        <taxon>Herpotrichiellaceae</taxon>
        <taxon>Cladophialophora</taxon>
    </lineage>
</organism>
<dbReference type="eggNOG" id="KOG0252">
    <property type="taxonomic scope" value="Eukaryota"/>
</dbReference>
<evidence type="ECO:0000256" key="1">
    <source>
        <dbReference type="SAM" id="MobiDB-lite"/>
    </source>
</evidence>
<dbReference type="STRING" id="1182543.W9W4D3"/>
<evidence type="ECO:0000313" key="4">
    <source>
        <dbReference type="Proteomes" id="UP000019471"/>
    </source>
</evidence>
<feature type="transmembrane region" description="Helical" evidence="2">
    <location>
        <begin position="12"/>
        <end position="28"/>
    </location>
</feature>